<sequence>MIGKKRRALLAGVGVVMAAGSLSTASATAAMASASPAPTAPAAGNSLSGEAADKAKDQKSAGTPIYTLGFSHRPNSIDSEFRYDGVITVPKGQKIQGMGYSYRGDDNVDKLAREVSRGRGGMGEEYEVVSTESEGNSDKITFTLRGDFGPGGNGCPTTQYPVAIVVQLMDGSRQTVRPVMDMRRFDRCDGSEGGGRPVARLPWDNAWSSPDGNSQDGWGFITESGKVPGNKFIIDASNPRHGSGLPCDVTDEVYYQWVKSDGTPSKLTPEPKKLEVVPHGNDRTKKIEFTQTTDFTADGAGYYKLLAWPQAKSSKGQVCNASWNKDKIEDAFQVGSVFYDKADDVDFPLTNPAVVGGATALAALAGGGFWLTSRRGSKTN</sequence>
<keyword evidence="2" id="KW-1133">Transmembrane helix</keyword>
<name>A0ABW7UNU0_9ACTN</name>
<keyword evidence="3" id="KW-0732">Signal</keyword>
<feature type="region of interest" description="Disordered" evidence="1">
    <location>
        <begin position="35"/>
        <end position="58"/>
    </location>
</feature>
<keyword evidence="2" id="KW-0812">Transmembrane</keyword>
<dbReference type="PROSITE" id="PS51318">
    <property type="entry name" value="TAT"/>
    <property type="match status" value="1"/>
</dbReference>
<keyword evidence="5" id="KW-1185">Reference proteome</keyword>
<comment type="caution">
    <text evidence="4">The sequence shown here is derived from an EMBL/GenBank/DDBJ whole genome shotgun (WGS) entry which is preliminary data.</text>
</comment>
<evidence type="ECO:0000256" key="3">
    <source>
        <dbReference type="SAM" id="SignalP"/>
    </source>
</evidence>
<feature type="signal peptide" evidence="3">
    <location>
        <begin position="1"/>
        <end position="29"/>
    </location>
</feature>
<proteinExistence type="predicted"/>
<keyword evidence="2" id="KW-0472">Membrane</keyword>
<dbReference type="Proteomes" id="UP001611548">
    <property type="component" value="Unassembled WGS sequence"/>
</dbReference>
<dbReference type="EMBL" id="JBIRWE010000003">
    <property type="protein sequence ID" value="MFI1964309.1"/>
    <property type="molecule type" value="Genomic_DNA"/>
</dbReference>
<gene>
    <name evidence="4" type="ORF">ACH429_09330</name>
</gene>
<feature type="region of interest" description="Disordered" evidence="1">
    <location>
        <begin position="187"/>
        <end position="214"/>
    </location>
</feature>
<dbReference type="RefSeq" id="WP_157859185.1">
    <property type="nucleotide sequence ID" value="NZ_JBIRWE010000003.1"/>
</dbReference>
<reference evidence="4 5" key="1">
    <citation type="submission" date="2024-10" db="EMBL/GenBank/DDBJ databases">
        <title>The Natural Products Discovery Center: Release of the First 8490 Sequenced Strains for Exploring Actinobacteria Biosynthetic Diversity.</title>
        <authorList>
            <person name="Kalkreuter E."/>
            <person name="Kautsar S.A."/>
            <person name="Yang D."/>
            <person name="Bader C.D."/>
            <person name="Teijaro C.N."/>
            <person name="Fluegel L."/>
            <person name="Davis C.M."/>
            <person name="Simpson J.R."/>
            <person name="Lauterbach L."/>
            <person name="Steele A.D."/>
            <person name="Gui C."/>
            <person name="Meng S."/>
            <person name="Li G."/>
            <person name="Viehrig K."/>
            <person name="Ye F."/>
            <person name="Su P."/>
            <person name="Kiefer A.F."/>
            <person name="Nichols A."/>
            <person name="Cepeda A.J."/>
            <person name="Yan W."/>
            <person name="Fan B."/>
            <person name="Jiang Y."/>
            <person name="Adhikari A."/>
            <person name="Zheng C.-J."/>
            <person name="Schuster L."/>
            <person name="Cowan T.M."/>
            <person name="Smanski M.J."/>
            <person name="Chevrette M.G."/>
            <person name="De Carvalho L.P.S."/>
            <person name="Shen B."/>
        </authorList>
    </citation>
    <scope>NUCLEOTIDE SEQUENCE [LARGE SCALE GENOMIC DNA]</scope>
    <source>
        <strain evidence="4 5">NPDC020327</strain>
    </source>
</reference>
<protein>
    <submittedName>
        <fullName evidence="4">Uncharacterized protein</fullName>
    </submittedName>
</protein>
<accession>A0ABW7UNU0</accession>
<evidence type="ECO:0000256" key="1">
    <source>
        <dbReference type="SAM" id="MobiDB-lite"/>
    </source>
</evidence>
<feature type="transmembrane region" description="Helical" evidence="2">
    <location>
        <begin position="353"/>
        <end position="372"/>
    </location>
</feature>
<dbReference type="InterPro" id="IPR006311">
    <property type="entry name" value="TAT_signal"/>
</dbReference>
<organism evidence="4 5">
    <name type="scientific">Streptomyces pathocidini</name>
    <dbReference type="NCBI Taxonomy" id="1650571"/>
    <lineage>
        <taxon>Bacteria</taxon>
        <taxon>Bacillati</taxon>
        <taxon>Actinomycetota</taxon>
        <taxon>Actinomycetes</taxon>
        <taxon>Kitasatosporales</taxon>
        <taxon>Streptomycetaceae</taxon>
        <taxon>Streptomyces</taxon>
    </lineage>
</organism>
<feature type="chain" id="PRO_5046795289" evidence="3">
    <location>
        <begin position="30"/>
        <end position="380"/>
    </location>
</feature>
<evidence type="ECO:0000313" key="5">
    <source>
        <dbReference type="Proteomes" id="UP001611548"/>
    </source>
</evidence>
<evidence type="ECO:0000313" key="4">
    <source>
        <dbReference type="EMBL" id="MFI1964309.1"/>
    </source>
</evidence>
<evidence type="ECO:0000256" key="2">
    <source>
        <dbReference type="SAM" id="Phobius"/>
    </source>
</evidence>